<dbReference type="Proteomes" id="UP001367030">
    <property type="component" value="Unassembled WGS sequence"/>
</dbReference>
<feature type="compositionally biased region" description="Polar residues" evidence="1">
    <location>
        <begin position="124"/>
        <end position="139"/>
    </location>
</feature>
<name>A0ABU8WZL2_9BURK</name>
<evidence type="ECO:0000313" key="2">
    <source>
        <dbReference type="EMBL" id="MEJ8852990.1"/>
    </source>
</evidence>
<feature type="compositionally biased region" description="Low complexity" evidence="1">
    <location>
        <begin position="96"/>
        <end position="112"/>
    </location>
</feature>
<organism evidence="2 3">
    <name type="scientific">Variovorax robiniae</name>
    <dbReference type="NCBI Taxonomy" id="1836199"/>
    <lineage>
        <taxon>Bacteria</taxon>
        <taxon>Pseudomonadati</taxon>
        <taxon>Pseudomonadota</taxon>
        <taxon>Betaproteobacteria</taxon>
        <taxon>Burkholderiales</taxon>
        <taxon>Comamonadaceae</taxon>
        <taxon>Variovorax</taxon>
    </lineage>
</organism>
<gene>
    <name evidence="2" type="ORF">WKW79_00325</name>
</gene>
<proteinExistence type="predicted"/>
<dbReference type="RefSeq" id="WP_340333104.1">
    <property type="nucleotide sequence ID" value="NZ_JBBKZS010000001.1"/>
</dbReference>
<protein>
    <submittedName>
        <fullName evidence="2">Uncharacterized protein</fullName>
    </submittedName>
</protein>
<accession>A0ABU8WZL2</accession>
<sequence>MNASYAVRALNPAHPDLANAAGVPARLANEKYIESLARIVYYWAYPAVDAFGRTSSWDVMKAAGPGATMGLFPGAPKNMMGYLDDHMSSAQRKVVTPNATPSTAPASPISPTDRSWSRHPATHPQDTTGRSRSATCLPP</sequence>
<dbReference type="EMBL" id="JBBKZS010000001">
    <property type="protein sequence ID" value="MEJ8852990.1"/>
    <property type="molecule type" value="Genomic_DNA"/>
</dbReference>
<evidence type="ECO:0000313" key="3">
    <source>
        <dbReference type="Proteomes" id="UP001367030"/>
    </source>
</evidence>
<feature type="region of interest" description="Disordered" evidence="1">
    <location>
        <begin position="90"/>
        <end position="139"/>
    </location>
</feature>
<reference evidence="2 3" key="1">
    <citation type="submission" date="2024-03" db="EMBL/GenBank/DDBJ databases">
        <title>Novel species of the genus Variovorax.</title>
        <authorList>
            <person name="Liu Q."/>
            <person name="Xin Y.-H."/>
        </authorList>
    </citation>
    <scope>NUCLEOTIDE SEQUENCE [LARGE SCALE GENOMIC DNA]</scope>
    <source>
        <strain evidence="2 3">KACC 18901</strain>
    </source>
</reference>
<keyword evidence="3" id="KW-1185">Reference proteome</keyword>
<evidence type="ECO:0000256" key="1">
    <source>
        <dbReference type="SAM" id="MobiDB-lite"/>
    </source>
</evidence>
<comment type="caution">
    <text evidence="2">The sequence shown here is derived from an EMBL/GenBank/DDBJ whole genome shotgun (WGS) entry which is preliminary data.</text>
</comment>